<dbReference type="InterPro" id="IPR003439">
    <property type="entry name" value="ABC_transporter-like_ATP-bd"/>
</dbReference>
<dbReference type="GO" id="GO:0022857">
    <property type="term" value="F:transmembrane transporter activity"/>
    <property type="evidence" value="ECO:0007669"/>
    <property type="project" value="UniProtKB-ARBA"/>
</dbReference>
<name>A0A1I5S1D2_9GAMM</name>
<keyword evidence="2" id="KW-0813">Transport</keyword>
<dbReference type="GO" id="GO:0044874">
    <property type="term" value="P:lipoprotein localization to outer membrane"/>
    <property type="evidence" value="ECO:0007669"/>
    <property type="project" value="TreeGrafter"/>
</dbReference>
<dbReference type="InterPro" id="IPR015854">
    <property type="entry name" value="ABC_transpr_LolD-like"/>
</dbReference>
<evidence type="ECO:0000256" key="6">
    <source>
        <dbReference type="ARBA" id="ARBA00022840"/>
    </source>
</evidence>
<evidence type="ECO:0000256" key="8">
    <source>
        <dbReference type="ARBA" id="ARBA00038388"/>
    </source>
</evidence>
<dbReference type="CDD" id="cd03255">
    <property type="entry name" value="ABC_MJ0796_LolCDE_FtsE"/>
    <property type="match status" value="1"/>
</dbReference>
<dbReference type="InterPro" id="IPR017911">
    <property type="entry name" value="MacB-like_ATP-bd"/>
</dbReference>
<keyword evidence="7" id="KW-0472">Membrane</keyword>
<gene>
    <name evidence="10" type="ORF">SAMN05216229_104129</name>
</gene>
<dbReference type="Proteomes" id="UP000243084">
    <property type="component" value="Unassembled WGS sequence"/>
</dbReference>
<organism evidence="10 11">
    <name type="scientific">Geopseudomonas sagittaria</name>
    <dbReference type="NCBI Taxonomy" id="1135990"/>
    <lineage>
        <taxon>Bacteria</taxon>
        <taxon>Pseudomonadati</taxon>
        <taxon>Pseudomonadota</taxon>
        <taxon>Gammaproteobacteria</taxon>
        <taxon>Pseudomonadales</taxon>
        <taxon>Pseudomonadaceae</taxon>
        <taxon>Geopseudomonas</taxon>
    </lineage>
</organism>
<dbReference type="AlphaFoldDB" id="A0A1I5S1D2"/>
<dbReference type="EMBL" id="FOXM01000004">
    <property type="protein sequence ID" value="SFP64341.1"/>
    <property type="molecule type" value="Genomic_DNA"/>
</dbReference>
<evidence type="ECO:0000313" key="11">
    <source>
        <dbReference type="Proteomes" id="UP000243084"/>
    </source>
</evidence>
<dbReference type="Gene3D" id="3.40.50.300">
    <property type="entry name" value="P-loop containing nucleotide triphosphate hydrolases"/>
    <property type="match status" value="1"/>
</dbReference>
<protein>
    <submittedName>
        <fullName evidence="10">Lipoprotein-releasing system ATP-binding protein</fullName>
    </submittedName>
</protein>
<dbReference type="PROSITE" id="PS00211">
    <property type="entry name" value="ABC_TRANSPORTER_1"/>
    <property type="match status" value="1"/>
</dbReference>
<dbReference type="PROSITE" id="PS50893">
    <property type="entry name" value="ABC_TRANSPORTER_2"/>
    <property type="match status" value="1"/>
</dbReference>
<comment type="subcellular location">
    <subcellularLocation>
        <location evidence="1">Cell inner membrane</location>
        <topology evidence="1">Multi-pass membrane protein</topology>
    </subcellularLocation>
</comment>
<dbReference type="GO" id="GO:1902495">
    <property type="term" value="C:transmembrane transporter complex"/>
    <property type="evidence" value="ECO:0007669"/>
    <property type="project" value="UniProtKB-ARBA"/>
</dbReference>
<dbReference type="SUPFAM" id="SSF52540">
    <property type="entry name" value="P-loop containing nucleoside triphosphate hydrolases"/>
    <property type="match status" value="1"/>
</dbReference>
<dbReference type="InterPro" id="IPR003593">
    <property type="entry name" value="AAA+_ATPase"/>
</dbReference>
<dbReference type="FunFam" id="3.40.50.300:FF:000032">
    <property type="entry name" value="Export ABC transporter ATP-binding protein"/>
    <property type="match status" value="1"/>
</dbReference>
<evidence type="ECO:0000256" key="4">
    <source>
        <dbReference type="ARBA" id="ARBA00022692"/>
    </source>
</evidence>
<evidence type="ECO:0000256" key="2">
    <source>
        <dbReference type="ARBA" id="ARBA00022448"/>
    </source>
</evidence>
<evidence type="ECO:0000256" key="7">
    <source>
        <dbReference type="ARBA" id="ARBA00023136"/>
    </source>
</evidence>
<dbReference type="Pfam" id="PF00005">
    <property type="entry name" value="ABC_tran"/>
    <property type="match status" value="1"/>
</dbReference>
<keyword evidence="3" id="KW-1003">Cell membrane</keyword>
<evidence type="ECO:0000256" key="3">
    <source>
        <dbReference type="ARBA" id="ARBA00022475"/>
    </source>
</evidence>
<dbReference type="GO" id="GO:0005524">
    <property type="term" value="F:ATP binding"/>
    <property type="evidence" value="ECO:0007669"/>
    <property type="project" value="UniProtKB-KW"/>
</dbReference>
<dbReference type="PANTHER" id="PTHR24220">
    <property type="entry name" value="IMPORT ATP-BINDING PROTEIN"/>
    <property type="match status" value="1"/>
</dbReference>
<dbReference type="GO" id="GO:0016887">
    <property type="term" value="F:ATP hydrolysis activity"/>
    <property type="evidence" value="ECO:0007669"/>
    <property type="project" value="InterPro"/>
</dbReference>
<evidence type="ECO:0000313" key="10">
    <source>
        <dbReference type="EMBL" id="SFP64341.1"/>
    </source>
</evidence>
<keyword evidence="6 10" id="KW-0067">ATP-binding</keyword>
<comment type="similarity">
    <text evidence="8">Belongs to the ABC transporter superfamily. Macrolide exporter (TC 3.A.1.122) family.</text>
</comment>
<dbReference type="SMART" id="SM00382">
    <property type="entry name" value="AAA"/>
    <property type="match status" value="1"/>
</dbReference>
<dbReference type="GO" id="GO:0089705">
    <property type="term" value="P:protein localization to outer membrane"/>
    <property type="evidence" value="ECO:0007669"/>
    <property type="project" value="TreeGrafter"/>
</dbReference>
<evidence type="ECO:0000256" key="1">
    <source>
        <dbReference type="ARBA" id="ARBA00004429"/>
    </source>
</evidence>
<keyword evidence="11" id="KW-1185">Reference proteome</keyword>
<evidence type="ECO:0000256" key="5">
    <source>
        <dbReference type="ARBA" id="ARBA00022741"/>
    </source>
</evidence>
<evidence type="ECO:0000259" key="9">
    <source>
        <dbReference type="PROSITE" id="PS50893"/>
    </source>
</evidence>
<dbReference type="InterPro" id="IPR017871">
    <property type="entry name" value="ABC_transporter-like_CS"/>
</dbReference>
<reference evidence="11" key="1">
    <citation type="submission" date="2016-10" db="EMBL/GenBank/DDBJ databases">
        <authorList>
            <person name="Varghese N."/>
            <person name="Submissions S."/>
        </authorList>
    </citation>
    <scope>NUCLEOTIDE SEQUENCE [LARGE SCALE GENOMIC DNA]</scope>
    <source>
        <strain evidence="11">JCM 18195</strain>
    </source>
</reference>
<dbReference type="RefSeq" id="WP_092429523.1">
    <property type="nucleotide sequence ID" value="NZ_FOXM01000004.1"/>
</dbReference>
<keyword evidence="5" id="KW-0547">Nucleotide-binding</keyword>
<dbReference type="OrthoDB" id="9801477at2"/>
<sequence length="246" mass="26747">MSELTRGFTDGEEVLRLERLRKTYNPGTPLELEVLHALDLRLARGELAALIGPSGSGKSTLLNVIGLLDSPSAGELYLLGQPTRAMDDAQRTRLRNQAIGFVFQFHHLIPAFSVLDNVLMPLMIRHGKPTPGDIARARELLDAVGLADFAQKKANQISGGQQQRVAIARALVTQPALLLADEPTGNLDTRTAEGVFELFRRFNREFGCAVLVVTHDPRLSASCARTIELVDGSIVSDQANPPPRPA</sequence>
<feature type="domain" description="ABC transporter" evidence="9">
    <location>
        <begin position="15"/>
        <end position="246"/>
    </location>
</feature>
<dbReference type="GO" id="GO:0005886">
    <property type="term" value="C:plasma membrane"/>
    <property type="evidence" value="ECO:0007669"/>
    <property type="project" value="UniProtKB-SubCell"/>
</dbReference>
<proteinExistence type="inferred from homology"/>
<dbReference type="PANTHER" id="PTHR24220:SF689">
    <property type="entry name" value="LIPOPROTEIN-RELEASING SYSTEM ATP-BINDING PROTEIN LOLD"/>
    <property type="match status" value="1"/>
</dbReference>
<accession>A0A1I5S1D2</accession>
<dbReference type="InterPro" id="IPR027417">
    <property type="entry name" value="P-loop_NTPase"/>
</dbReference>
<keyword evidence="4" id="KW-0812">Transmembrane</keyword>
<keyword evidence="10" id="KW-0449">Lipoprotein</keyword>